<sequence length="198" mass="22424">MSKPKIGARQFAQLSMLTGQQKAQKAVDLLNMAEYSPAKDHYKKAREAIKEIHKNSFASNLPLENAAKSVHPKKINTHVAVLGGWNKWIKKQKDIKSAPTISDTLPLETFDLHANPEIAITDGEGKTRQIKLYLQQAQLKKETASMCIHLMKKILGEEKEITVLDVMRGKEFFFTGNKRFYEIALNAEIRYLESISKA</sequence>
<accession>A0ABT5IK61</accession>
<evidence type="ECO:0000313" key="2">
    <source>
        <dbReference type="Proteomes" id="UP001222030"/>
    </source>
</evidence>
<dbReference type="RefSeq" id="WP_272770605.1">
    <property type="nucleotide sequence ID" value="NZ_JAQQLE010000001.1"/>
</dbReference>
<dbReference type="EMBL" id="JAQQLE010000001">
    <property type="protein sequence ID" value="MDC7712920.1"/>
    <property type="molecule type" value="Genomic_DNA"/>
</dbReference>
<gene>
    <name evidence="1" type="ORF">PQU96_02070</name>
</gene>
<name>A0ABT5IK61_9NEIS</name>
<organism evidence="1 2">
    <name type="scientific">Vogesella margarita</name>
    <dbReference type="NCBI Taxonomy" id="2984199"/>
    <lineage>
        <taxon>Bacteria</taxon>
        <taxon>Pseudomonadati</taxon>
        <taxon>Pseudomonadota</taxon>
        <taxon>Betaproteobacteria</taxon>
        <taxon>Neisseriales</taxon>
        <taxon>Chromobacteriaceae</taxon>
        <taxon>Vogesella</taxon>
    </lineage>
</organism>
<comment type="caution">
    <text evidence="1">The sequence shown here is derived from an EMBL/GenBank/DDBJ whole genome shotgun (WGS) entry which is preliminary data.</text>
</comment>
<protein>
    <submittedName>
        <fullName evidence="1">Uncharacterized protein</fullName>
    </submittedName>
</protein>
<evidence type="ECO:0000313" key="1">
    <source>
        <dbReference type="EMBL" id="MDC7712920.1"/>
    </source>
</evidence>
<proteinExistence type="predicted"/>
<dbReference type="Proteomes" id="UP001222030">
    <property type="component" value="Unassembled WGS sequence"/>
</dbReference>
<reference evidence="1 2" key="1">
    <citation type="submission" date="2023-01" db="EMBL/GenBank/DDBJ databases">
        <title>Novel species of the genus Vogesella isolated from rivers.</title>
        <authorList>
            <person name="Lu H."/>
        </authorList>
    </citation>
    <scope>NUCLEOTIDE SEQUENCE [LARGE SCALE GENOMIC DNA]</scope>
    <source>
        <strain evidence="1 2">LYT5W</strain>
    </source>
</reference>
<keyword evidence="2" id="KW-1185">Reference proteome</keyword>